<sequence>MSDYDLADLRERAANDDRDAADILADLTDGADDAG</sequence>
<dbReference type="EMBL" id="FSQT01000001">
    <property type="protein sequence ID" value="SIM62034.1"/>
    <property type="molecule type" value="Genomic_DNA"/>
</dbReference>
<name>A0A1N5UMP6_9ACTN</name>
<organism evidence="1 2">
    <name type="scientific">Micromonospora cremea</name>
    <dbReference type="NCBI Taxonomy" id="709881"/>
    <lineage>
        <taxon>Bacteria</taxon>
        <taxon>Bacillati</taxon>
        <taxon>Actinomycetota</taxon>
        <taxon>Actinomycetes</taxon>
        <taxon>Micromonosporales</taxon>
        <taxon>Micromonosporaceae</taxon>
        <taxon>Micromonospora</taxon>
    </lineage>
</organism>
<accession>A0A1N5UMP6</accession>
<protein>
    <submittedName>
        <fullName evidence="1">Uncharacterized protein</fullName>
    </submittedName>
</protein>
<proteinExistence type="predicted"/>
<reference evidence="2" key="1">
    <citation type="submission" date="2016-12" db="EMBL/GenBank/DDBJ databases">
        <authorList>
            <person name="Varghese N."/>
            <person name="Submissions S."/>
        </authorList>
    </citation>
    <scope>NUCLEOTIDE SEQUENCE [LARGE SCALE GENOMIC DNA]</scope>
    <source>
        <strain evidence="2">DSM 45599</strain>
    </source>
</reference>
<keyword evidence="2" id="KW-1185">Reference proteome</keyword>
<evidence type="ECO:0000313" key="1">
    <source>
        <dbReference type="EMBL" id="SIM62034.1"/>
    </source>
</evidence>
<dbReference type="AlphaFoldDB" id="A0A1N5UMP6"/>
<dbReference type="Proteomes" id="UP000185124">
    <property type="component" value="Unassembled WGS sequence"/>
</dbReference>
<evidence type="ECO:0000313" key="2">
    <source>
        <dbReference type="Proteomes" id="UP000185124"/>
    </source>
</evidence>
<gene>
    <name evidence="1" type="ORF">SAMN04489832_1036</name>
</gene>